<dbReference type="GO" id="GO:0043768">
    <property type="term" value="F:S-ribosylhomocysteine lyase activity"/>
    <property type="evidence" value="ECO:0007669"/>
    <property type="project" value="UniProtKB-EC"/>
</dbReference>
<keyword evidence="8" id="KW-0479">Metal-binding</keyword>
<dbReference type="EC" id="4.4.1.21" evidence="5"/>
<organism evidence="15 16">
    <name type="scientific">Candidatus Haliotispira prima</name>
    <dbReference type="NCBI Taxonomy" id="3034016"/>
    <lineage>
        <taxon>Bacteria</taxon>
        <taxon>Pseudomonadati</taxon>
        <taxon>Spirochaetota</taxon>
        <taxon>Spirochaetia</taxon>
        <taxon>Spirochaetales</taxon>
        <taxon>Spirochaetaceae</taxon>
        <taxon>Candidatus Haliotispira</taxon>
    </lineage>
</organism>
<comment type="function">
    <text evidence="12">Involved in the synthesis of autoinducer 2 (AI-2) which is secreted by bacteria and is used to communicate both the cell density and the metabolic potential of the environment. The regulation of gene expression in response to changes in cell density is called quorum sensing. Catalyzes the transformation of S-ribosylhomocysteine (RHC) to homocysteine (HC) and 4,5-dihydroxy-2,3-pentadione (DPD).</text>
</comment>
<gene>
    <name evidence="15" type="ORF">P0082_04080</name>
</gene>
<reference evidence="15 16" key="1">
    <citation type="submission" date="2023-04" db="EMBL/GenBank/DDBJ databases">
        <title>Spirochaete genome identified in red abalone sample constitutes a novel genus.</title>
        <authorList>
            <person name="Sharma S.P."/>
            <person name="Purcell C.M."/>
            <person name="Hyde J.R."/>
            <person name="Severin A.J."/>
        </authorList>
    </citation>
    <scope>NUCLEOTIDE SEQUENCE [LARGE SCALE GENOMIC DNA]</scope>
    <source>
        <strain evidence="15 16">SP-2023</strain>
    </source>
</reference>
<evidence type="ECO:0000256" key="9">
    <source>
        <dbReference type="ARBA" id="ARBA00022929"/>
    </source>
</evidence>
<dbReference type="Proteomes" id="UP001228690">
    <property type="component" value="Chromosome"/>
</dbReference>
<comment type="similarity">
    <text evidence="3">Belongs to the LuxS family.</text>
</comment>
<dbReference type="InterPro" id="IPR011249">
    <property type="entry name" value="Metalloenz_LuxS/M16"/>
</dbReference>
<evidence type="ECO:0000256" key="12">
    <source>
        <dbReference type="ARBA" id="ARBA00024654"/>
    </source>
</evidence>
<evidence type="ECO:0000256" key="14">
    <source>
        <dbReference type="ARBA" id="ARBA00031777"/>
    </source>
</evidence>
<dbReference type="PANTHER" id="PTHR35799">
    <property type="entry name" value="S-RIBOSYLHOMOCYSTEINE LYASE"/>
    <property type="match status" value="1"/>
</dbReference>
<evidence type="ECO:0000313" key="16">
    <source>
        <dbReference type="Proteomes" id="UP001228690"/>
    </source>
</evidence>
<evidence type="ECO:0000256" key="7">
    <source>
        <dbReference type="ARBA" id="ARBA00022654"/>
    </source>
</evidence>
<evidence type="ECO:0000313" key="15">
    <source>
        <dbReference type="EMBL" id="WGK70046.1"/>
    </source>
</evidence>
<proteinExistence type="inferred from homology"/>
<comment type="subunit">
    <text evidence="4">Homodimer.</text>
</comment>
<evidence type="ECO:0000256" key="4">
    <source>
        <dbReference type="ARBA" id="ARBA00011738"/>
    </source>
</evidence>
<keyword evidence="16" id="KW-1185">Reference proteome</keyword>
<dbReference type="PANTHER" id="PTHR35799:SF1">
    <property type="entry name" value="S-RIBOSYLHOMOCYSTEINE LYASE"/>
    <property type="match status" value="1"/>
</dbReference>
<evidence type="ECO:0000256" key="10">
    <source>
        <dbReference type="ARBA" id="ARBA00023004"/>
    </source>
</evidence>
<sequence>MEAIASFEVDHIRMSRGIFVSRRDRVGDKVLTTFDIRMKEPNREPVMDVPGLHSIEHLGATILRNDKEWGDRMIYFGPMGCRTGYYLILAGDLRSEEALPLVQSLFRTIINWNDEVPGASAACCGNWRDHNLDMAHWESGKFMEEVLDNPQHANLHYPD</sequence>
<accession>A0ABY8MJR2</accession>
<evidence type="ECO:0000256" key="8">
    <source>
        <dbReference type="ARBA" id="ARBA00022723"/>
    </source>
</evidence>
<dbReference type="Pfam" id="PF02664">
    <property type="entry name" value="LuxS"/>
    <property type="match status" value="1"/>
</dbReference>
<dbReference type="Gene3D" id="3.30.1360.80">
    <property type="entry name" value="S-ribosylhomocysteinase (LuxS)"/>
    <property type="match status" value="1"/>
</dbReference>
<evidence type="ECO:0000256" key="2">
    <source>
        <dbReference type="ARBA" id="ARBA00001962"/>
    </source>
</evidence>
<evidence type="ECO:0000256" key="13">
    <source>
        <dbReference type="ARBA" id="ARBA00030600"/>
    </source>
</evidence>
<comment type="catalytic activity">
    <reaction evidence="1">
        <text>S-(5-deoxy-D-ribos-5-yl)-L-homocysteine = (S)-4,5-dihydroxypentane-2,3-dione + L-homocysteine</text>
        <dbReference type="Rhea" id="RHEA:17753"/>
        <dbReference type="ChEBI" id="CHEBI:29484"/>
        <dbReference type="ChEBI" id="CHEBI:58195"/>
        <dbReference type="ChEBI" id="CHEBI:58199"/>
        <dbReference type="EC" id="4.4.1.21"/>
    </reaction>
</comment>
<evidence type="ECO:0000256" key="5">
    <source>
        <dbReference type="ARBA" id="ARBA00012240"/>
    </source>
</evidence>
<keyword evidence="7" id="KW-0673">Quorum sensing</keyword>
<keyword evidence="9" id="KW-0071">Autoinducer synthesis</keyword>
<dbReference type="InterPro" id="IPR003815">
    <property type="entry name" value="S-ribosylhomocysteinase"/>
</dbReference>
<keyword evidence="10" id="KW-0408">Iron</keyword>
<dbReference type="InterPro" id="IPR037005">
    <property type="entry name" value="LuxS_sf"/>
</dbReference>
<evidence type="ECO:0000256" key="11">
    <source>
        <dbReference type="ARBA" id="ARBA00023239"/>
    </source>
</evidence>
<dbReference type="RefSeq" id="WP_326928252.1">
    <property type="nucleotide sequence ID" value="NZ_CP123443.1"/>
</dbReference>
<dbReference type="NCBIfam" id="NF002604">
    <property type="entry name" value="PRK02260.1-4"/>
    <property type="match status" value="1"/>
</dbReference>
<dbReference type="PRINTS" id="PR01487">
    <property type="entry name" value="LUXSPROTEIN"/>
</dbReference>
<evidence type="ECO:0000256" key="3">
    <source>
        <dbReference type="ARBA" id="ARBA00007311"/>
    </source>
</evidence>
<dbReference type="EMBL" id="CP123443">
    <property type="protein sequence ID" value="WGK70046.1"/>
    <property type="molecule type" value="Genomic_DNA"/>
</dbReference>
<comment type="cofactor">
    <cofactor evidence="2">
        <name>Fe cation</name>
        <dbReference type="ChEBI" id="CHEBI:24875"/>
    </cofactor>
</comment>
<keyword evidence="11 15" id="KW-0456">Lyase</keyword>
<dbReference type="SUPFAM" id="SSF63411">
    <property type="entry name" value="LuxS/MPP-like metallohydrolase"/>
    <property type="match status" value="1"/>
</dbReference>
<evidence type="ECO:0000256" key="6">
    <source>
        <dbReference type="ARBA" id="ARBA00015130"/>
    </source>
</evidence>
<evidence type="ECO:0000256" key="1">
    <source>
        <dbReference type="ARBA" id="ARBA00000297"/>
    </source>
</evidence>
<protein>
    <recommendedName>
        <fullName evidence="6">S-ribosylhomocysteine lyase</fullName>
        <ecNumber evidence="5">4.4.1.21</ecNumber>
    </recommendedName>
    <alternativeName>
        <fullName evidence="13">AI-2 synthesis protein</fullName>
    </alternativeName>
    <alternativeName>
        <fullName evidence="14">Autoinducer-2 production protein LuxS</fullName>
    </alternativeName>
</protein>
<name>A0ABY8MJR2_9SPIO</name>